<accession>A0A4D6WTU0</accession>
<dbReference type="InterPro" id="IPR020814">
    <property type="entry name" value="Ribosomal_S6_plastid/chlpt"/>
</dbReference>
<dbReference type="AlphaFoldDB" id="A0A4D6WTU0"/>
<dbReference type="GO" id="GO:0003735">
    <property type="term" value="F:structural constituent of ribosome"/>
    <property type="evidence" value="ECO:0007669"/>
    <property type="project" value="InterPro"/>
</dbReference>
<dbReference type="GO" id="GO:0005840">
    <property type="term" value="C:ribosome"/>
    <property type="evidence" value="ECO:0007669"/>
    <property type="project" value="UniProtKB-KW"/>
</dbReference>
<evidence type="ECO:0000256" key="2">
    <source>
        <dbReference type="ARBA" id="ARBA00022730"/>
    </source>
</evidence>
<evidence type="ECO:0000313" key="7">
    <source>
        <dbReference type="EMBL" id="QCI06856.1"/>
    </source>
</evidence>
<dbReference type="InterPro" id="IPR000529">
    <property type="entry name" value="Ribosomal_bS6"/>
</dbReference>
<evidence type="ECO:0000256" key="5">
    <source>
        <dbReference type="ARBA" id="ARBA00023274"/>
    </source>
</evidence>
<dbReference type="InterPro" id="IPR035980">
    <property type="entry name" value="Ribosomal_bS6_sf"/>
</dbReference>
<comment type="similarity">
    <text evidence="1">Belongs to the bacterial ribosomal protein bS6 family.</text>
</comment>
<dbReference type="InterPro" id="IPR014717">
    <property type="entry name" value="Transl_elong_EF1B/ribsomal_bS6"/>
</dbReference>
<reference evidence="7" key="2">
    <citation type="submission" date="2019-04" db="EMBL/GenBank/DDBJ databases">
        <authorList>
            <person name="Pasella M."/>
        </authorList>
    </citation>
    <scope>NUCLEOTIDE SEQUENCE</scope>
    <source>
        <strain evidence="7">25966_3</strain>
    </source>
</reference>
<dbReference type="Pfam" id="PF01250">
    <property type="entry name" value="Ribosomal_S6"/>
    <property type="match status" value="1"/>
</dbReference>
<evidence type="ECO:0000256" key="6">
    <source>
        <dbReference type="ARBA" id="ARBA00035537"/>
    </source>
</evidence>
<sequence length="104" mass="12318">MYLKNYETIYVLKPNGTDTINLSIINYYKTFIKQKGGLNLVVQHRGRRHLSYNINNYYDGIYIQMNYKANGKLIKSLEQSMRIDSNIIRYLIVKSRIEDSLSIF</sequence>
<organism evidence="7">
    <name type="scientific">Halydictyon mirabile</name>
    <dbReference type="NCBI Taxonomy" id="189652"/>
    <lineage>
        <taxon>Eukaryota</taxon>
        <taxon>Rhodophyta</taxon>
        <taxon>Florideophyceae</taxon>
        <taxon>Rhodymeniophycidae</taxon>
        <taxon>Ceramiales</taxon>
        <taxon>Dasyaceae</taxon>
        <taxon>Halydictyon</taxon>
    </lineage>
</organism>
<keyword evidence="2" id="KW-0699">rRNA-binding</keyword>
<gene>
    <name evidence="7" type="primary">rps6</name>
</gene>
<dbReference type="SUPFAM" id="SSF54995">
    <property type="entry name" value="Ribosomal protein S6"/>
    <property type="match status" value="1"/>
</dbReference>
<dbReference type="Gene3D" id="3.30.70.60">
    <property type="match status" value="1"/>
</dbReference>
<keyword evidence="7" id="KW-0934">Plastid</keyword>
<dbReference type="InterPro" id="IPR020815">
    <property type="entry name" value="Ribosomal_bS6_CS"/>
</dbReference>
<dbReference type="HAMAP" id="MF_00360">
    <property type="entry name" value="Ribosomal_bS6"/>
    <property type="match status" value="1"/>
</dbReference>
<dbReference type="EMBL" id="MK814662">
    <property type="protein sequence ID" value="QCI06856.1"/>
    <property type="molecule type" value="Genomic_DNA"/>
</dbReference>
<evidence type="ECO:0000256" key="3">
    <source>
        <dbReference type="ARBA" id="ARBA00022884"/>
    </source>
</evidence>
<keyword evidence="3" id="KW-0694">RNA-binding</keyword>
<dbReference type="GO" id="GO:0005737">
    <property type="term" value="C:cytoplasm"/>
    <property type="evidence" value="ECO:0007669"/>
    <property type="project" value="UniProtKB-ARBA"/>
</dbReference>
<reference evidence="7" key="1">
    <citation type="journal article" date="2019" name="Mol. Phylogenet. Evol.">
        <title>Morphological evolution and classification of the red algal order Ceramiales inferred using plastid phylogenomics.</title>
        <authorList>
            <person name="Diaz-Tapia P."/>
            <person name="Pasella M.M."/>
            <person name="Verbruggen H."/>
            <person name="Maggs C.A."/>
        </authorList>
    </citation>
    <scope>NUCLEOTIDE SEQUENCE</scope>
    <source>
        <strain evidence="7">25966_3</strain>
    </source>
</reference>
<dbReference type="GO" id="GO:0006412">
    <property type="term" value="P:translation"/>
    <property type="evidence" value="ECO:0007669"/>
    <property type="project" value="InterPro"/>
</dbReference>
<dbReference type="PROSITE" id="PS01048">
    <property type="entry name" value="RIBOSOMAL_S6"/>
    <property type="match status" value="1"/>
</dbReference>
<dbReference type="PANTHER" id="PTHR21011:SF1">
    <property type="entry name" value="SMALL RIBOSOMAL SUBUNIT PROTEIN BS6M"/>
    <property type="match status" value="1"/>
</dbReference>
<dbReference type="NCBIfam" id="TIGR00166">
    <property type="entry name" value="S6"/>
    <property type="match status" value="1"/>
</dbReference>
<dbReference type="GO" id="GO:1990904">
    <property type="term" value="C:ribonucleoprotein complex"/>
    <property type="evidence" value="ECO:0007669"/>
    <property type="project" value="UniProtKB-KW"/>
</dbReference>
<evidence type="ECO:0000256" key="4">
    <source>
        <dbReference type="ARBA" id="ARBA00022980"/>
    </source>
</evidence>
<geneLocation type="plastid" evidence="7"/>
<keyword evidence="5" id="KW-0687">Ribonucleoprotein</keyword>
<dbReference type="PANTHER" id="PTHR21011">
    <property type="entry name" value="MITOCHONDRIAL 28S RIBOSOMAL PROTEIN S6"/>
    <property type="match status" value="1"/>
</dbReference>
<keyword evidence="4 7" id="KW-0689">Ribosomal protein</keyword>
<proteinExistence type="inferred from homology"/>
<name>A0A4D6WTU0_9FLOR</name>
<protein>
    <recommendedName>
        <fullName evidence="6">30S ribosomal protein S6, chloroplastic</fullName>
    </recommendedName>
</protein>
<evidence type="ECO:0000256" key="1">
    <source>
        <dbReference type="ARBA" id="ARBA00009512"/>
    </source>
</evidence>
<dbReference type="GO" id="GO:0070181">
    <property type="term" value="F:small ribosomal subunit rRNA binding"/>
    <property type="evidence" value="ECO:0007669"/>
    <property type="project" value="TreeGrafter"/>
</dbReference>